<gene>
    <name evidence="6" type="ORF">K7G82_16165</name>
</gene>
<dbReference type="Gene3D" id="3.40.50.2300">
    <property type="match status" value="1"/>
</dbReference>
<dbReference type="Pfam" id="PF00196">
    <property type="entry name" value="GerE"/>
    <property type="match status" value="1"/>
</dbReference>
<dbReference type="CDD" id="cd06170">
    <property type="entry name" value="LuxR_C_like"/>
    <property type="match status" value="1"/>
</dbReference>
<comment type="caution">
    <text evidence="6">The sequence shown here is derived from an EMBL/GenBank/DDBJ whole genome shotgun (WGS) entry which is preliminary data.</text>
</comment>
<dbReference type="InterPro" id="IPR016032">
    <property type="entry name" value="Sig_transdc_resp-reg_C-effctor"/>
</dbReference>
<dbReference type="Pfam" id="PF00072">
    <property type="entry name" value="Response_reg"/>
    <property type="match status" value="1"/>
</dbReference>
<name>A0ABS7PR71_9SPHN</name>
<dbReference type="InterPro" id="IPR051015">
    <property type="entry name" value="EvgA-like"/>
</dbReference>
<dbReference type="InterPro" id="IPR001789">
    <property type="entry name" value="Sig_transdc_resp-reg_receiver"/>
</dbReference>
<evidence type="ECO:0000256" key="2">
    <source>
        <dbReference type="ARBA" id="ARBA00023125"/>
    </source>
</evidence>
<dbReference type="InterPro" id="IPR011006">
    <property type="entry name" value="CheY-like_superfamily"/>
</dbReference>
<dbReference type="PANTHER" id="PTHR45566:SF2">
    <property type="entry name" value="NARL SUBFAMILY"/>
    <property type="match status" value="1"/>
</dbReference>
<keyword evidence="1 3" id="KW-0597">Phosphoprotein</keyword>
<dbReference type="EMBL" id="JAINVV010000008">
    <property type="protein sequence ID" value="MBY8823841.1"/>
    <property type="molecule type" value="Genomic_DNA"/>
</dbReference>
<feature type="domain" description="Response regulatory" evidence="5">
    <location>
        <begin position="21"/>
        <end position="136"/>
    </location>
</feature>
<feature type="modified residue" description="4-aspartylphosphate" evidence="3">
    <location>
        <position position="71"/>
    </location>
</feature>
<accession>A0ABS7PR71</accession>
<evidence type="ECO:0000313" key="6">
    <source>
        <dbReference type="EMBL" id="MBY8823841.1"/>
    </source>
</evidence>
<dbReference type="PRINTS" id="PR00038">
    <property type="entry name" value="HTHLUXR"/>
</dbReference>
<dbReference type="CDD" id="cd17535">
    <property type="entry name" value="REC_NarL-like"/>
    <property type="match status" value="1"/>
</dbReference>
<evidence type="ECO:0000259" key="5">
    <source>
        <dbReference type="PROSITE" id="PS50110"/>
    </source>
</evidence>
<keyword evidence="7" id="KW-1185">Reference proteome</keyword>
<feature type="domain" description="HTH luxR-type" evidence="4">
    <location>
        <begin position="150"/>
        <end position="215"/>
    </location>
</feature>
<keyword evidence="2" id="KW-0238">DNA-binding</keyword>
<organism evidence="6 7">
    <name type="scientific">Sphingomonas colocasiae</name>
    <dbReference type="NCBI Taxonomy" id="1848973"/>
    <lineage>
        <taxon>Bacteria</taxon>
        <taxon>Pseudomonadati</taxon>
        <taxon>Pseudomonadota</taxon>
        <taxon>Alphaproteobacteria</taxon>
        <taxon>Sphingomonadales</taxon>
        <taxon>Sphingomonadaceae</taxon>
        <taxon>Sphingomonas</taxon>
    </lineage>
</organism>
<dbReference type="SMART" id="SM00448">
    <property type="entry name" value="REC"/>
    <property type="match status" value="1"/>
</dbReference>
<dbReference type="PANTHER" id="PTHR45566">
    <property type="entry name" value="HTH-TYPE TRANSCRIPTIONAL REGULATOR YHJB-RELATED"/>
    <property type="match status" value="1"/>
</dbReference>
<dbReference type="SUPFAM" id="SSF52172">
    <property type="entry name" value="CheY-like"/>
    <property type="match status" value="1"/>
</dbReference>
<evidence type="ECO:0000256" key="1">
    <source>
        <dbReference type="ARBA" id="ARBA00022553"/>
    </source>
</evidence>
<evidence type="ECO:0000256" key="3">
    <source>
        <dbReference type="PROSITE-ProRule" id="PRU00169"/>
    </source>
</evidence>
<evidence type="ECO:0000313" key="7">
    <source>
        <dbReference type="Proteomes" id="UP000706039"/>
    </source>
</evidence>
<dbReference type="Proteomes" id="UP000706039">
    <property type="component" value="Unassembled WGS sequence"/>
</dbReference>
<dbReference type="PROSITE" id="PS50110">
    <property type="entry name" value="RESPONSE_REGULATORY"/>
    <property type="match status" value="1"/>
</dbReference>
<dbReference type="SMART" id="SM00421">
    <property type="entry name" value="HTH_LUXR"/>
    <property type="match status" value="1"/>
</dbReference>
<proteinExistence type="predicted"/>
<sequence>MAFPQCLAPASEAGEPMMPFTVVSIDDHSLFRTGIELIVKGAFRGVVFASFASLGQALEMLTAAPDIILLDLHLPGVGGHDAIPLLRLRWPGSRIIVVTSVQNDAEIARAIEAGGDIAILKSEAPERLIGAIRDLAPRAREASRSTSEGQSPAGAALTGRQLEVLGYLREGHSNKAIANRMDISEFTVRGHVQLILKVLQVSSRAQAVFEAQKAGIL</sequence>
<evidence type="ECO:0000259" key="4">
    <source>
        <dbReference type="PROSITE" id="PS50043"/>
    </source>
</evidence>
<dbReference type="PROSITE" id="PS50043">
    <property type="entry name" value="HTH_LUXR_2"/>
    <property type="match status" value="1"/>
</dbReference>
<dbReference type="InterPro" id="IPR000792">
    <property type="entry name" value="Tscrpt_reg_LuxR_C"/>
</dbReference>
<reference evidence="6 7" key="1">
    <citation type="submission" date="2021-08" db="EMBL/GenBank/DDBJ databases">
        <authorList>
            <person name="Tuo L."/>
        </authorList>
    </citation>
    <scope>NUCLEOTIDE SEQUENCE [LARGE SCALE GENOMIC DNA]</scope>
    <source>
        <strain evidence="6 7">JCM 31229</strain>
    </source>
</reference>
<dbReference type="InterPro" id="IPR058245">
    <property type="entry name" value="NreC/VraR/RcsB-like_REC"/>
</dbReference>
<dbReference type="SUPFAM" id="SSF46894">
    <property type="entry name" value="C-terminal effector domain of the bipartite response regulators"/>
    <property type="match status" value="1"/>
</dbReference>
<protein>
    <submittedName>
        <fullName evidence="6">Response regulator transcription factor</fullName>
    </submittedName>
</protein>